<feature type="compositionally biased region" description="Basic and acidic residues" evidence="1">
    <location>
        <begin position="1"/>
        <end position="15"/>
    </location>
</feature>
<keyword evidence="3" id="KW-1185">Reference proteome</keyword>
<dbReference type="eggNOG" id="arCOG12043">
    <property type="taxonomic scope" value="Archaea"/>
</dbReference>
<dbReference type="KEGG" id="mbn:Mboo_1377"/>
<name>A7I834_METB6</name>
<dbReference type="EMBL" id="CP000780">
    <property type="protein sequence ID" value="ABS55895.1"/>
    <property type="molecule type" value="Genomic_DNA"/>
</dbReference>
<dbReference type="HOGENOM" id="CLU_1998730_0_0_2"/>
<protein>
    <submittedName>
        <fullName evidence="2">Uncharacterized protein</fullName>
    </submittedName>
</protein>
<dbReference type="OrthoDB" id="384989at2157"/>
<dbReference type="RefSeq" id="WP_012106928.1">
    <property type="nucleotide sequence ID" value="NC_009712.1"/>
</dbReference>
<proteinExistence type="predicted"/>
<gene>
    <name evidence="2" type="ordered locus">Mboo_1377</name>
</gene>
<dbReference type="GeneID" id="5412027"/>
<organism evidence="2 3">
    <name type="scientific">Methanoregula boonei (strain DSM 21154 / JCM 14090 / 6A8)</name>
    <dbReference type="NCBI Taxonomy" id="456442"/>
    <lineage>
        <taxon>Archaea</taxon>
        <taxon>Methanobacteriati</taxon>
        <taxon>Methanobacteriota</taxon>
        <taxon>Stenosarchaea group</taxon>
        <taxon>Methanomicrobia</taxon>
        <taxon>Methanomicrobiales</taxon>
        <taxon>Methanoregulaceae</taxon>
        <taxon>Methanoregula</taxon>
    </lineage>
</organism>
<feature type="region of interest" description="Disordered" evidence="1">
    <location>
        <begin position="1"/>
        <end position="35"/>
    </location>
</feature>
<dbReference type="AlphaFoldDB" id="A7I834"/>
<evidence type="ECO:0000256" key="1">
    <source>
        <dbReference type="SAM" id="MobiDB-lite"/>
    </source>
</evidence>
<evidence type="ECO:0000313" key="3">
    <source>
        <dbReference type="Proteomes" id="UP000002408"/>
    </source>
</evidence>
<dbReference type="Proteomes" id="UP000002408">
    <property type="component" value="Chromosome"/>
</dbReference>
<sequence>MDEDSANRREGKMDTGEANAGVPDPSCTPAPPVAGGMTLEQIIDVTGEFSHLNDLVMIHIEKAGGFTGAEEYLRTVEPILDLLEVEIRIRFSAGMTQQQMKLVVQDWIDQEIRACTVGTGIHEP</sequence>
<reference evidence="3" key="1">
    <citation type="journal article" date="2015" name="Microbiology">
        <title>Genome of Methanoregula boonei 6A8 reveals adaptations to oligotrophic peatland environments.</title>
        <authorList>
            <person name="Braeuer S."/>
            <person name="Cadillo-Quiroz H."/>
            <person name="Kyrpides N."/>
            <person name="Woyke T."/>
            <person name="Goodwin L."/>
            <person name="Detter C."/>
            <person name="Podell S."/>
            <person name="Yavitt J.B."/>
            <person name="Zinder S.H."/>
        </authorList>
    </citation>
    <scope>NUCLEOTIDE SEQUENCE [LARGE SCALE GENOMIC DNA]</scope>
    <source>
        <strain evidence="3">DSM 21154 / JCM 14090 / 6A8</strain>
    </source>
</reference>
<evidence type="ECO:0000313" key="2">
    <source>
        <dbReference type="EMBL" id="ABS55895.1"/>
    </source>
</evidence>
<accession>A7I834</accession>